<gene>
    <name evidence="4" type="ORF">J057_01960</name>
</gene>
<comment type="caution">
    <text evidence="4">The sequence shown here is derived from an EMBL/GenBank/DDBJ whole genome shotgun (WGS) entry which is preliminary data.</text>
</comment>
<evidence type="ECO:0000313" key="4">
    <source>
        <dbReference type="EMBL" id="ENO16930.1"/>
    </source>
</evidence>
<dbReference type="Proteomes" id="UP000013165">
    <property type="component" value="Unassembled WGS sequence"/>
</dbReference>
<dbReference type="InterPro" id="IPR050090">
    <property type="entry name" value="Tyrosine_recombinase_XerCD"/>
</dbReference>
<dbReference type="EMBL" id="APLQ01000009">
    <property type="protein sequence ID" value="ENO16930.1"/>
    <property type="molecule type" value="Genomic_DNA"/>
</dbReference>
<evidence type="ECO:0000259" key="3">
    <source>
        <dbReference type="PROSITE" id="PS51898"/>
    </source>
</evidence>
<organism evidence="4 5">
    <name type="scientific">Marinobacter nanhaiticus D15-8W</name>
    <dbReference type="NCBI Taxonomy" id="626887"/>
    <lineage>
        <taxon>Bacteria</taxon>
        <taxon>Pseudomonadati</taxon>
        <taxon>Pseudomonadota</taxon>
        <taxon>Gammaproteobacteria</taxon>
        <taxon>Pseudomonadales</taxon>
        <taxon>Marinobacteraceae</taxon>
        <taxon>Marinobacter</taxon>
    </lineage>
</organism>
<dbReference type="PATRIC" id="fig|626887.3.peg.368"/>
<keyword evidence="2" id="KW-0233">DNA recombination</keyword>
<dbReference type="InterPro" id="IPR011010">
    <property type="entry name" value="DNA_brk_join_enz"/>
</dbReference>
<dbReference type="HOGENOM" id="CLU_027562_8_1_6"/>
<dbReference type="Pfam" id="PF00589">
    <property type="entry name" value="Phage_integrase"/>
    <property type="match status" value="1"/>
</dbReference>
<dbReference type="InterPro" id="IPR002104">
    <property type="entry name" value="Integrase_catalytic"/>
</dbReference>
<dbReference type="PANTHER" id="PTHR30349:SF36">
    <property type="entry name" value="PROPHAGE INTEGRASE INTR-RELATED"/>
    <property type="match status" value="1"/>
</dbReference>
<dbReference type="eggNOG" id="COG0582">
    <property type="taxonomic scope" value="Bacteria"/>
</dbReference>
<reference evidence="4 5" key="1">
    <citation type="journal article" date="2013" name="Genome Announc.">
        <title>Genome Sequence of the Polycyclic Aromatic Hydrocarbon-Degrading Bacterium Strain Marinobacter nanhaiticus D15-8WT.</title>
        <authorList>
            <person name="Cui Z."/>
            <person name="Gao W."/>
            <person name="Li Q."/>
            <person name="Xu G."/>
            <person name="Zheng L."/>
        </authorList>
    </citation>
    <scope>NUCLEOTIDE SEQUENCE [LARGE SCALE GENOMIC DNA]</scope>
    <source>
        <strain evidence="4 5">D15-8W</strain>
    </source>
</reference>
<evidence type="ECO:0000313" key="5">
    <source>
        <dbReference type="Proteomes" id="UP000013165"/>
    </source>
</evidence>
<dbReference type="AlphaFoldDB" id="N6W310"/>
<evidence type="ECO:0000256" key="1">
    <source>
        <dbReference type="ARBA" id="ARBA00022908"/>
    </source>
</evidence>
<dbReference type="GO" id="GO:0006310">
    <property type="term" value="P:DNA recombination"/>
    <property type="evidence" value="ECO:0007669"/>
    <property type="project" value="UniProtKB-KW"/>
</dbReference>
<protein>
    <submittedName>
        <fullName evidence="4">DUF3596 domain-containing protein</fullName>
    </submittedName>
</protein>
<accession>N6W310</accession>
<evidence type="ECO:0000256" key="2">
    <source>
        <dbReference type="ARBA" id="ARBA00023172"/>
    </source>
</evidence>
<dbReference type="RefSeq" id="WP_004582937.1">
    <property type="nucleotide sequence ID" value="NZ_AP028878.1"/>
</dbReference>
<feature type="domain" description="Tyr recombinase" evidence="3">
    <location>
        <begin position="190"/>
        <end position="397"/>
    </location>
</feature>
<dbReference type="GO" id="GO:0003677">
    <property type="term" value="F:DNA binding"/>
    <property type="evidence" value="ECO:0007669"/>
    <property type="project" value="InterPro"/>
</dbReference>
<dbReference type="GO" id="GO:0015074">
    <property type="term" value="P:DNA integration"/>
    <property type="evidence" value="ECO:0007669"/>
    <property type="project" value="UniProtKB-KW"/>
</dbReference>
<keyword evidence="1" id="KW-0229">DNA integration</keyword>
<dbReference type="PROSITE" id="PS51898">
    <property type="entry name" value="TYR_RECOMBINASE"/>
    <property type="match status" value="1"/>
</dbReference>
<dbReference type="InterPro" id="IPR013762">
    <property type="entry name" value="Integrase-like_cat_sf"/>
</dbReference>
<dbReference type="CDD" id="cd01189">
    <property type="entry name" value="INT_ICEBs1_C_like"/>
    <property type="match status" value="1"/>
</dbReference>
<dbReference type="InterPro" id="IPR022000">
    <property type="entry name" value="Min27-like_integrase_DNA_bind"/>
</dbReference>
<dbReference type="PANTHER" id="PTHR30349">
    <property type="entry name" value="PHAGE INTEGRASE-RELATED"/>
    <property type="match status" value="1"/>
</dbReference>
<dbReference type="OrthoDB" id="5391994at2"/>
<dbReference type="SUPFAM" id="SSF56349">
    <property type="entry name" value="DNA breaking-rejoining enzymes"/>
    <property type="match status" value="1"/>
</dbReference>
<dbReference type="Pfam" id="PF12167">
    <property type="entry name" value="Arm-DNA-bind_2"/>
    <property type="match status" value="1"/>
</dbReference>
<dbReference type="STRING" id="626887.J057_01960"/>
<dbReference type="Gene3D" id="1.10.443.10">
    <property type="entry name" value="Intergrase catalytic core"/>
    <property type="match status" value="1"/>
</dbReference>
<name>N6W310_9GAMM</name>
<sequence>MGRKGLGSLEDEIRKHPGVEIHGKTLRIWFMYQGQRCRETLGVDITKANIKQAAHKRAAILHDIKLGAFDYGRYFPNSPRARASEVSRSIKLSDLKERYWNIKVADITPGTERRYDVALRKCVEIVGEDLYTDTLMPEDGDRLRSKLIATRRPSTANNYMATWNGLAEWGKKNGYLKCDLSVAFFDKAGQEPDPLTIDEFKTVINKGCLHPQDVALVTLAVYSGIRPGELCALAREDVDGNLLHIRRSITDKGELKVTKTGQERTVILMPPARKAVESLLELCKDQEAREEAVAINRHESRLETLTPLVVPLQARHVAIKNRRLMPQSWTTKWMKLVARAGIRYRRVYQTRHTFACWSLTAHGNIAFIANQLGHKDYSMLVKVYGRWMPSESENEAEFVWSQMKKAGAFAPLMPQESEEE</sequence>
<proteinExistence type="predicted"/>
<keyword evidence="5" id="KW-1185">Reference proteome</keyword>